<dbReference type="OrthoDB" id="2135668at2759"/>
<dbReference type="AlphaFoldDB" id="A0A1Y1Z9P3"/>
<dbReference type="FunFam" id="2.40.70.10:FF:000002">
    <property type="entry name" value="Vacuolar aspartic proteinase"/>
    <property type="match status" value="1"/>
</dbReference>
<keyword evidence="3 8" id="KW-0064">Aspartyl protease</keyword>
<sequence length="210" mass="22787">FRNVKADGILGLGFATISSMKTLPPFYTMIAQKKVNQGVFGVYLGSYPAGGEITFGGIDSSRYRGDIHWTPVIRKGYWEVALNSVSLGNSKISIRSSGAALDTGTSLIAMPADEARRINQLLGGIPINSSQGIYAVSCKAKLPNISLQIGGQSYILTPDQYIMRDSDGCFSTFTAIQVNQPIWIVGDVFLRQYYTAYDVENARVGLAVVR</sequence>
<evidence type="ECO:0000256" key="6">
    <source>
        <dbReference type="ARBA" id="ARBA00023180"/>
    </source>
</evidence>
<feature type="non-terminal residue" evidence="10">
    <location>
        <position position="1"/>
    </location>
</feature>
<name>A0A1Y1Z9P3_9FUNG</name>
<evidence type="ECO:0000259" key="9">
    <source>
        <dbReference type="PROSITE" id="PS51767"/>
    </source>
</evidence>
<proteinExistence type="inferred from homology"/>
<dbReference type="Gene3D" id="2.40.70.10">
    <property type="entry name" value="Acid Proteases"/>
    <property type="match status" value="2"/>
</dbReference>
<evidence type="ECO:0000256" key="8">
    <source>
        <dbReference type="RuleBase" id="RU000454"/>
    </source>
</evidence>
<keyword evidence="11" id="KW-1185">Reference proteome</keyword>
<keyword evidence="2 8" id="KW-0645">Protease</keyword>
<evidence type="ECO:0000256" key="4">
    <source>
        <dbReference type="ARBA" id="ARBA00022801"/>
    </source>
</evidence>
<feature type="disulfide bond" evidence="7">
    <location>
        <begin position="138"/>
        <end position="169"/>
    </location>
</feature>
<evidence type="ECO:0000256" key="1">
    <source>
        <dbReference type="ARBA" id="ARBA00007447"/>
    </source>
</evidence>
<evidence type="ECO:0000256" key="7">
    <source>
        <dbReference type="PIRSR" id="PIRSR601461-2"/>
    </source>
</evidence>
<dbReference type="PANTHER" id="PTHR47966">
    <property type="entry name" value="BETA-SITE APP-CLEAVING ENZYME, ISOFORM A-RELATED"/>
    <property type="match status" value="1"/>
</dbReference>
<organism evidence="10 11">
    <name type="scientific">Basidiobolus meristosporus CBS 931.73</name>
    <dbReference type="NCBI Taxonomy" id="1314790"/>
    <lineage>
        <taxon>Eukaryota</taxon>
        <taxon>Fungi</taxon>
        <taxon>Fungi incertae sedis</taxon>
        <taxon>Zoopagomycota</taxon>
        <taxon>Entomophthoromycotina</taxon>
        <taxon>Basidiobolomycetes</taxon>
        <taxon>Basidiobolales</taxon>
        <taxon>Basidiobolaceae</taxon>
        <taxon>Basidiobolus</taxon>
    </lineage>
</organism>
<comment type="caution">
    <text evidence="10">The sequence shown here is derived from an EMBL/GenBank/DDBJ whole genome shotgun (WGS) entry which is preliminary data.</text>
</comment>
<keyword evidence="4 8" id="KW-0378">Hydrolase</keyword>
<dbReference type="PROSITE" id="PS00141">
    <property type="entry name" value="ASP_PROTEASE"/>
    <property type="match status" value="1"/>
</dbReference>
<dbReference type="InterPro" id="IPR001461">
    <property type="entry name" value="Aspartic_peptidase_A1"/>
</dbReference>
<evidence type="ECO:0000256" key="3">
    <source>
        <dbReference type="ARBA" id="ARBA00022750"/>
    </source>
</evidence>
<comment type="similarity">
    <text evidence="1 8">Belongs to the peptidase A1 family.</text>
</comment>
<evidence type="ECO:0000313" key="10">
    <source>
        <dbReference type="EMBL" id="ORY06834.1"/>
    </source>
</evidence>
<dbReference type="Gene3D" id="2.60.40.1960">
    <property type="match status" value="1"/>
</dbReference>
<dbReference type="STRING" id="1314790.A0A1Y1Z9P3"/>
<dbReference type="GO" id="GO:0004190">
    <property type="term" value="F:aspartic-type endopeptidase activity"/>
    <property type="evidence" value="ECO:0007669"/>
    <property type="project" value="UniProtKB-KW"/>
</dbReference>
<dbReference type="SUPFAM" id="SSF50630">
    <property type="entry name" value="Acid proteases"/>
    <property type="match status" value="1"/>
</dbReference>
<dbReference type="InterPro" id="IPR001969">
    <property type="entry name" value="Aspartic_peptidase_AS"/>
</dbReference>
<dbReference type="Pfam" id="PF00026">
    <property type="entry name" value="Asp"/>
    <property type="match status" value="1"/>
</dbReference>
<dbReference type="InterPro" id="IPR021109">
    <property type="entry name" value="Peptidase_aspartic_dom_sf"/>
</dbReference>
<evidence type="ECO:0000256" key="5">
    <source>
        <dbReference type="ARBA" id="ARBA00023157"/>
    </source>
</evidence>
<dbReference type="Proteomes" id="UP000193498">
    <property type="component" value="Unassembled WGS sequence"/>
</dbReference>
<dbReference type="PRINTS" id="PR00792">
    <property type="entry name" value="PEPSIN"/>
</dbReference>
<protein>
    <submittedName>
        <fullName evidence="10">Acid protease</fullName>
    </submittedName>
</protein>
<keyword evidence="5 7" id="KW-1015">Disulfide bond</keyword>
<accession>A0A1Y1Z9P3</accession>
<gene>
    <name evidence="10" type="ORF">K493DRAFT_202700</name>
</gene>
<dbReference type="GO" id="GO:0006508">
    <property type="term" value="P:proteolysis"/>
    <property type="evidence" value="ECO:0007669"/>
    <property type="project" value="UniProtKB-KW"/>
</dbReference>
<dbReference type="PROSITE" id="PS51767">
    <property type="entry name" value="PEPTIDASE_A1"/>
    <property type="match status" value="1"/>
</dbReference>
<dbReference type="InParanoid" id="A0A1Y1Z9P3"/>
<dbReference type="EMBL" id="MCFE01000013">
    <property type="protein sequence ID" value="ORY06834.1"/>
    <property type="molecule type" value="Genomic_DNA"/>
</dbReference>
<keyword evidence="6" id="KW-0325">Glycoprotein</keyword>
<reference evidence="10 11" key="1">
    <citation type="submission" date="2016-07" db="EMBL/GenBank/DDBJ databases">
        <title>Pervasive Adenine N6-methylation of Active Genes in Fungi.</title>
        <authorList>
            <consortium name="DOE Joint Genome Institute"/>
            <person name="Mondo S.J."/>
            <person name="Dannebaum R.O."/>
            <person name="Kuo R.C."/>
            <person name="Labutti K."/>
            <person name="Haridas S."/>
            <person name="Kuo A."/>
            <person name="Salamov A."/>
            <person name="Ahrendt S.R."/>
            <person name="Lipzen A."/>
            <person name="Sullivan W."/>
            <person name="Andreopoulos W.B."/>
            <person name="Clum A."/>
            <person name="Lindquist E."/>
            <person name="Daum C."/>
            <person name="Ramamoorthy G.K."/>
            <person name="Gryganskyi A."/>
            <person name="Culley D."/>
            <person name="Magnuson J.K."/>
            <person name="James T.Y."/>
            <person name="O'Malley M.A."/>
            <person name="Stajich J.E."/>
            <person name="Spatafora J.W."/>
            <person name="Visel A."/>
            <person name="Grigoriev I.V."/>
        </authorList>
    </citation>
    <scope>NUCLEOTIDE SEQUENCE [LARGE SCALE GENOMIC DNA]</scope>
    <source>
        <strain evidence="10 11">CBS 931.73</strain>
    </source>
</reference>
<dbReference type="InterPro" id="IPR033121">
    <property type="entry name" value="PEPTIDASE_A1"/>
</dbReference>
<feature type="domain" description="Peptidase A1" evidence="9">
    <location>
        <begin position="1"/>
        <end position="207"/>
    </location>
</feature>
<evidence type="ECO:0000313" key="11">
    <source>
        <dbReference type="Proteomes" id="UP000193498"/>
    </source>
</evidence>
<evidence type="ECO:0000256" key="2">
    <source>
        <dbReference type="ARBA" id="ARBA00022670"/>
    </source>
</evidence>
<dbReference type="PANTHER" id="PTHR47966:SF51">
    <property type="entry name" value="BETA-SITE APP-CLEAVING ENZYME, ISOFORM A-RELATED"/>
    <property type="match status" value="1"/>
</dbReference>